<dbReference type="PANTHER" id="PTHR34001:SF3">
    <property type="entry name" value="BLL7405 PROTEIN"/>
    <property type="match status" value="1"/>
</dbReference>
<dbReference type="EMBL" id="SPKJ01000050">
    <property type="protein sequence ID" value="MYZ48840.1"/>
    <property type="molecule type" value="Genomic_DNA"/>
</dbReference>
<keyword evidence="9" id="KW-1185">Reference proteome</keyword>
<dbReference type="OrthoDB" id="9815357at2"/>
<comment type="caution">
    <text evidence="8">The sequence shown here is derived from an EMBL/GenBank/DDBJ whole genome shotgun (WGS) entry which is preliminary data.</text>
</comment>
<gene>
    <name evidence="8" type="ORF">E4O86_14085</name>
</gene>
<keyword evidence="3" id="KW-0472">Membrane</keyword>
<evidence type="ECO:0000256" key="1">
    <source>
        <dbReference type="ARBA" id="ARBA00004442"/>
    </source>
</evidence>
<protein>
    <submittedName>
        <fullName evidence="8">Porin family protein</fullName>
    </submittedName>
</protein>
<sequence length="213" mass="21759">MRIRALVTAAALSAVAAPALAADLGTPEPVPPAPAVMPVAAPAPTWSGFYIGALLGYTWGDSDTNAVGNVDSDGIDGGAYAGANYQFDQFVVGVEGDVLASGVKDDNGGLGVEQGWNGSLRARAGIALDNFLLYGTGGAAVTNVELKSGGASQDKTLWGWTAGVGAEALVTDNITARVEYRYADYENKTFNLGGPARSDLSTHSVRAGVGFKF</sequence>
<keyword evidence="2 6" id="KW-0732">Signal</keyword>
<comment type="similarity">
    <text evidence="5">Belongs to the Omp25/RopB family.</text>
</comment>
<evidence type="ECO:0000313" key="9">
    <source>
        <dbReference type="Proteomes" id="UP000773614"/>
    </source>
</evidence>
<dbReference type="RefSeq" id="WP_161141188.1">
    <property type="nucleotide sequence ID" value="NZ_SPKJ01000050.1"/>
</dbReference>
<evidence type="ECO:0000256" key="5">
    <source>
        <dbReference type="ARBA" id="ARBA00038306"/>
    </source>
</evidence>
<proteinExistence type="inferred from homology"/>
<evidence type="ECO:0000256" key="3">
    <source>
        <dbReference type="ARBA" id="ARBA00023136"/>
    </source>
</evidence>
<dbReference type="PANTHER" id="PTHR34001">
    <property type="entry name" value="BLL7405 PROTEIN"/>
    <property type="match status" value="1"/>
</dbReference>
<accession>A0A964T5L0</accession>
<dbReference type="InterPro" id="IPR011250">
    <property type="entry name" value="OMP/PagP_B-barrel"/>
</dbReference>
<dbReference type="Proteomes" id="UP000773614">
    <property type="component" value="Unassembled WGS sequence"/>
</dbReference>
<evidence type="ECO:0000313" key="8">
    <source>
        <dbReference type="EMBL" id="MYZ48840.1"/>
    </source>
</evidence>
<dbReference type="Gene3D" id="2.40.160.20">
    <property type="match status" value="1"/>
</dbReference>
<feature type="chain" id="PRO_5036683844" evidence="6">
    <location>
        <begin position="22"/>
        <end position="213"/>
    </location>
</feature>
<keyword evidence="4" id="KW-0998">Cell outer membrane</keyword>
<evidence type="ECO:0000259" key="7">
    <source>
        <dbReference type="Pfam" id="PF13505"/>
    </source>
</evidence>
<dbReference type="Pfam" id="PF13505">
    <property type="entry name" value="OMP_b-brl"/>
    <property type="match status" value="1"/>
</dbReference>
<dbReference type="InterPro" id="IPR051692">
    <property type="entry name" value="OMP-like"/>
</dbReference>
<organism evidence="8 9">
    <name type="scientific">Propylenella binzhouense</name>
    <dbReference type="NCBI Taxonomy" id="2555902"/>
    <lineage>
        <taxon>Bacteria</taxon>
        <taxon>Pseudomonadati</taxon>
        <taxon>Pseudomonadota</taxon>
        <taxon>Alphaproteobacteria</taxon>
        <taxon>Hyphomicrobiales</taxon>
        <taxon>Propylenellaceae</taxon>
        <taxon>Propylenella</taxon>
    </lineage>
</organism>
<feature type="domain" description="Outer membrane protein beta-barrel" evidence="7">
    <location>
        <begin position="8"/>
        <end position="213"/>
    </location>
</feature>
<evidence type="ECO:0000256" key="6">
    <source>
        <dbReference type="SAM" id="SignalP"/>
    </source>
</evidence>
<dbReference type="SUPFAM" id="SSF56925">
    <property type="entry name" value="OMPA-like"/>
    <property type="match status" value="1"/>
</dbReference>
<evidence type="ECO:0000256" key="2">
    <source>
        <dbReference type="ARBA" id="ARBA00022729"/>
    </source>
</evidence>
<evidence type="ECO:0000256" key="4">
    <source>
        <dbReference type="ARBA" id="ARBA00023237"/>
    </source>
</evidence>
<name>A0A964T5L0_9HYPH</name>
<comment type="subcellular location">
    <subcellularLocation>
        <location evidence="1">Cell outer membrane</location>
    </subcellularLocation>
</comment>
<dbReference type="GO" id="GO:0009279">
    <property type="term" value="C:cell outer membrane"/>
    <property type="evidence" value="ECO:0007669"/>
    <property type="project" value="UniProtKB-SubCell"/>
</dbReference>
<feature type="signal peptide" evidence="6">
    <location>
        <begin position="1"/>
        <end position="21"/>
    </location>
</feature>
<dbReference type="AlphaFoldDB" id="A0A964T5L0"/>
<dbReference type="InterPro" id="IPR027385">
    <property type="entry name" value="Beta-barrel_OMP"/>
</dbReference>
<reference evidence="8" key="1">
    <citation type="submission" date="2019-03" db="EMBL/GenBank/DDBJ databases">
        <title>Afifella sp. nov., isolated from activated sludge.</title>
        <authorList>
            <person name="Li Q."/>
            <person name="Liu Y."/>
        </authorList>
    </citation>
    <scope>NUCLEOTIDE SEQUENCE</scope>
    <source>
        <strain evidence="8">L72</strain>
    </source>
</reference>